<dbReference type="AlphaFoldDB" id="A0A932GQZ7"/>
<evidence type="ECO:0000259" key="4">
    <source>
        <dbReference type="PROSITE" id="PS50987"/>
    </source>
</evidence>
<gene>
    <name evidence="5" type="ORF">HYY65_11275</name>
</gene>
<dbReference type="GO" id="GO:0003677">
    <property type="term" value="F:DNA binding"/>
    <property type="evidence" value="ECO:0007669"/>
    <property type="project" value="UniProtKB-KW"/>
</dbReference>
<name>A0A932GQZ7_UNCTE</name>
<feature type="domain" description="HTH arsR-type" evidence="4">
    <location>
        <begin position="1"/>
        <end position="97"/>
    </location>
</feature>
<comment type="caution">
    <text evidence="5">The sequence shown here is derived from an EMBL/GenBank/DDBJ whole genome shotgun (WGS) entry which is preliminary data.</text>
</comment>
<dbReference type="SUPFAM" id="SSF46785">
    <property type="entry name" value="Winged helix' DNA-binding domain"/>
    <property type="match status" value="1"/>
</dbReference>
<dbReference type="PROSITE" id="PS50987">
    <property type="entry name" value="HTH_ARSR_2"/>
    <property type="match status" value="1"/>
</dbReference>
<keyword evidence="1" id="KW-0805">Transcription regulation</keyword>
<dbReference type="InterPro" id="IPR036390">
    <property type="entry name" value="WH_DNA-bd_sf"/>
</dbReference>
<dbReference type="Pfam" id="PF01022">
    <property type="entry name" value="HTH_5"/>
    <property type="match status" value="1"/>
</dbReference>
<reference evidence="5" key="1">
    <citation type="submission" date="2020-07" db="EMBL/GenBank/DDBJ databases">
        <title>Huge and variable diversity of episymbiotic CPR bacteria and DPANN archaea in groundwater ecosystems.</title>
        <authorList>
            <person name="He C.Y."/>
            <person name="Keren R."/>
            <person name="Whittaker M."/>
            <person name="Farag I.F."/>
            <person name="Doudna J."/>
            <person name="Cate J.H.D."/>
            <person name="Banfield J.F."/>
        </authorList>
    </citation>
    <scope>NUCLEOTIDE SEQUENCE</scope>
    <source>
        <strain evidence="5">NC_groundwater_717_Ag_S-0.2um_59_8</strain>
    </source>
</reference>
<dbReference type="PRINTS" id="PR00778">
    <property type="entry name" value="HTHARSR"/>
</dbReference>
<dbReference type="NCBIfam" id="NF033788">
    <property type="entry name" value="HTH_metalloreg"/>
    <property type="match status" value="1"/>
</dbReference>
<dbReference type="InterPro" id="IPR036388">
    <property type="entry name" value="WH-like_DNA-bd_sf"/>
</dbReference>
<dbReference type="Gene3D" id="1.10.10.10">
    <property type="entry name" value="Winged helix-like DNA-binding domain superfamily/Winged helix DNA-binding domain"/>
    <property type="match status" value="1"/>
</dbReference>
<dbReference type="InterPro" id="IPR051081">
    <property type="entry name" value="HTH_MetalResp_TranReg"/>
</dbReference>
<dbReference type="CDD" id="cd00090">
    <property type="entry name" value="HTH_ARSR"/>
    <property type="match status" value="1"/>
</dbReference>
<evidence type="ECO:0000313" key="5">
    <source>
        <dbReference type="EMBL" id="MBI3015612.1"/>
    </source>
</evidence>
<dbReference type="EMBL" id="JACPSX010000217">
    <property type="protein sequence ID" value="MBI3015612.1"/>
    <property type="molecule type" value="Genomic_DNA"/>
</dbReference>
<sequence length="140" mass="15479">MERLLQVFKALGDETRLRIVNLLLECGELCVCDLERVLAMPQSRISRHLSYLKLCGLLRDRREGTWVLYSIAGPGPGEGGAVLRSLRGILAQSPQLTADVQALETVTAAGRCTTFGQIYPARKMKAPRRFQKLTPVKAQG</sequence>
<dbReference type="Proteomes" id="UP000741360">
    <property type="component" value="Unassembled WGS sequence"/>
</dbReference>
<evidence type="ECO:0000256" key="3">
    <source>
        <dbReference type="ARBA" id="ARBA00023163"/>
    </source>
</evidence>
<dbReference type="InterPro" id="IPR011991">
    <property type="entry name" value="ArsR-like_HTH"/>
</dbReference>
<evidence type="ECO:0000256" key="2">
    <source>
        <dbReference type="ARBA" id="ARBA00023125"/>
    </source>
</evidence>
<proteinExistence type="predicted"/>
<dbReference type="GO" id="GO:0003700">
    <property type="term" value="F:DNA-binding transcription factor activity"/>
    <property type="evidence" value="ECO:0007669"/>
    <property type="project" value="InterPro"/>
</dbReference>
<evidence type="ECO:0000313" key="6">
    <source>
        <dbReference type="Proteomes" id="UP000741360"/>
    </source>
</evidence>
<protein>
    <submittedName>
        <fullName evidence="5">Metalloregulator ArsR/SmtB family transcription factor</fullName>
    </submittedName>
</protein>
<keyword evidence="3" id="KW-0804">Transcription</keyword>
<keyword evidence="2" id="KW-0238">DNA-binding</keyword>
<organism evidence="5 6">
    <name type="scientific">Tectimicrobiota bacterium</name>
    <dbReference type="NCBI Taxonomy" id="2528274"/>
    <lineage>
        <taxon>Bacteria</taxon>
        <taxon>Pseudomonadati</taxon>
        <taxon>Nitrospinota/Tectimicrobiota group</taxon>
        <taxon>Candidatus Tectimicrobiota</taxon>
    </lineage>
</organism>
<dbReference type="InterPro" id="IPR001845">
    <property type="entry name" value="HTH_ArsR_DNA-bd_dom"/>
</dbReference>
<dbReference type="PANTHER" id="PTHR33154">
    <property type="entry name" value="TRANSCRIPTIONAL REGULATOR, ARSR FAMILY"/>
    <property type="match status" value="1"/>
</dbReference>
<evidence type="ECO:0000256" key="1">
    <source>
        <dbReference type="ARBA" id="ARBA00023015"/>
    </source>
</evidence>
<dbReference type="PANTHER" id="PTHR33154:SF18">
    <property type="entry name" value="ARSENICAL RESISTANCE OPERON REPRESSOR"/>
    <property type="match status" value="1"/>
</dbReference>
<dbReference type="SMART" id="SM00418">
    <property type="entry name" value="HTH_ARSR"/>
    <property type="match status" value="1"/>
</dbReference>
<accession>A0A932GQZ7</accession>